<dbReference type="Proteomes" id="UP000013520">
    <property type="component" value="Chromosome"/>
</dbReference>
<evidence type="ECO:0000256" key="4">
    <source>
        <dbReference type="ARBA" id="ARBA00022741"/>
    </source>
</evidence>
<dbReference type="GO" id="GO:0030254">
    <property type="term" value="P:protein secretion by the type III secretion system"/>
    <property type="evidence" value="ECO:0007669"/>
    <property type="project" value="InterPro"/>
</dbReference>
<dbReference type="InterPro" id="IPR020003">
    <property type="entry name" value="ATPase_a/bsu_AS"/>
</dbReference>
<comment type="catalytic activity">
    <reaction evidence="9">
        <text>ATP + H2O + cellular proteinSide 1 = ADP + phosphate + cellular proteinSide 2.</text>
        <dbReference type="EC" id="7.4.2.8"/>
    </reaction>
</comment>
<dbReference type="Pfam" id="PF02874">
    <property type="entry name" value="ATP-synt_ab_N"/>
    <property type="match status" value="1"/>
</dbReference>
<dbReference type="GO" id="GO:0046933">
    <property type="term" value="F:proton-transporting ATP synthase activity, rotational mechanism"/>
    <property type="evidence" value="ECO:0007669"/>
    <property type="project" value="TreeGrafter"/>
</dbReference>
<evidence type="ECO:0000256" key="5">
    <source>
        <dbReference type="ARBA" id="ARBA00022840"/>
    </source>
</evidence>
<keyword evidence="4" id="KW-0547">Nucleotide-binding</keyword>
<keyword evidence="2" id="KW-0813">Transport</keyword>
<evidence type="ECO:0000313" key="12">
    <source>
        <dbReference type="Proteomes" id="UP000013520"/>
    </source>
</evidence>
<dbReference type="GO" id="GO:0005524">
    <property type="term" value="F:ATP binding"/>
    <property type="evidence" value="ECO:0007669"/>
    <property type="project" value="UniProtKB-KW"/>
</dbReference>
<dbReference type="GO" id="GO:0044780">
    <property type="term" value="P:bacterial-type flagellum assembly"/>
    <property type="evidence" value="ECO:0007669"/>
    <property type="project" value="InterPro"/>
</dbReference>
<dbReference type="PROSITE" id="PS00152">
    <property type="entry name" value="ATPASE_ALPHA_BETA"/>
    <property type="match status" value="1"/>
</dbReference>
<dbReference type="EMBL" id="CP003273">
    <property type="protein sequence ID" value="AGL01656.1"/>
    <property type="molecule type" value="Genomic_DNA"/>
</dbReference>
<reference evidence="11 12" key="1">
    <citation type="submission" date="2012-01" db="EMBL/GenBank/DDBJ databases">
        <title>Complete sequence of Desulfotomaculum gibsoniae DSM 7213.</title>
        <authorList>
            <consortium name="US DOE Joint Genome Institute"/>
            <person name="Lucas S."/>
            <person name="Han J."/>
            <person name="Lapidus A."/>
            <person name="Cheng J.-F."/>
            <person name="Goodwin L."/>
            <person name="Pitluck S."/>
            <person name="Peters L."/>
            <person name="Ovchinnikova G."/>
            <person name="Teshima H."/>
            <person name="Detter J.C."/>
            <person name="Han C."/>
            <person name="Tapia R."/>
            <person name="Land M."/>
            <person name="Hauser L."/>
            <person name="Kyrpides N."/>
            <person name="Ivanova N."/>
            <person name="Pagani I."/>
            <person name="Parshina S."/>
            <person name="Plugge C."/>
            <person name="Muyzer G."/>
            <person name="Kuever J."/>
            <person name="Ivanova A."/>
            <person name="Nazina T."/>
            <person name="Klenk H.-P."/>
            <person name="Brambilla E."/>
            <person name="Spring S."/>
            <person name="Stams A.F."/>
            <person name="Woyke T."/>
        </authorList>
    </citation>
    <scope>NUCLEOTIDE SEQUENCE [LARGE SCALE GENOMIC DNA]</scope>
    <source>
        <strain evidence="11 12">DSM 7213</strain>
    </source>
</reference>
<dbReference type="Gene3D" id="3.40.50.12240">
    <property type="match status" value="1"/>
</dbReference>
<dbReference type="PANTHER" id="PTHR15184:SF9">
    <property type="entry name" value="SPI-1 TYPE 3 SECRETION SYSTEM ATPASE"/>
    <property type="match status" value="1"/>
</dbReference>
<dbReference type="InterPro" id="IPR005714">
    <property type="entry name" value="ATPase_T3SS_FliI/YscN"/>
</dbReference>
<dbReference type="InterPro" id="IPR040627">
    <property type="entry name" value="T3SS_ATPase_C"/>
</dbReference>
<sequence>MQELVNEIRHWRRKVSQAKLLRSTGKVTKVIGLTVEAKGITAGIGQVCDIYIPGERNPVMAEVVGFQEDSSILMPLGELRGIYPGCTVVPRSEALIIGVGEGLLGRVLDGLGRPIDGKDLTLRGTYSVNNPPPDPLQRKRINKIFTTGVRAIDALMTCGQGQRIGIFAGSGVGKSTILGMMARFCNADLNVIALIGERGREVREFIENDLGPDGMKRSIVVTATSDQPALVRLKGAFVASAIAEYFRDQGKNVLLFMDSITRFAMAQREVGLAVGEPPATKGYTPSVFSLLPKLLERSGSSKNGTITAFYTVLVEADDMNEPIADAVRGILDGHIVLSRELAARGHYPAIDVLNSVSRLATNLVDKNHALAAARLRHLLATYTQSEDLINIGAYVKGTSPEIDNAINKYDKILKFLLQNKDEESSFDQTLQELLKFRR</sequence>
<proteinExistence type="predicted"/>
<dbReference type="NCBIfam" id="TIGR03497">
    <property type="entry name" value="FliI_clade2"/>
    <property type="match status" value="1"/>
</dbReference>
<dbReference type="STRING" id="767817.Desgi_2227"/>
<dbReference type="InterPro" id="IPR022425">
    <property type="entry name" value="FliI_clade2"/>
</dbReference>
<gene>
    <name evidence="11" type="ORF">Desgi_2227</name>
</gene>
<evidence type="ECO:0000313" key="11">
    <source>
        <dbReference type="EMBL" id="AGL01656.1"/>
    </source>
</evidence>
<keyword evidence="7" id="KW-1278">Translocase</keyword>
<dbReference type="Pfam" id="PF18269">
    <property type="entry name" value="T3SS_ATPase_C"/>
    <property type="match status" value="1"/>
</dbReference>
<evidence type="ECO:0000256" key="8">
    <source>
        <dbReference type="ARBA" id="ARBA00023065"/>
    </source>
</evidence>
<dbReference type="GO" id="GO:0016887">
    <property type="term" value="F:ATP hydrolysis activity"/>
    <property type="evidence" value="ECO:0007669"/>
    <property type="project" value="InterPro"/>
</dbReference>
<dbReference type="FunFam" id="3.40.50.12240:FF:000002">
    <property type="entry name" value="Flagellum-specific ATP synthase FliI"/>
    <property type="match status" value="1"/>
</dbReference>
<dbReference type="SUPFAM" id="SSF52540">
    <property type="entry name" value="P-loop containing nucleoside triphosphate hydrolases"/>
    <property type="match status" value="1"/>
</dbReference>
<keyword evidence="6" id="KW-0653">Protein transport</keyword>
<dbReference type="GO" id="GO:0030257">
    <property type="term" value="C:type III protein secretion system complex"/>
    <property type="evidence" value="ECO:0007669"/>
    <property type="project" value="InterPro"/>
</dbReference>
<dbReference type="GO" id="GO:0071973">
    <property type="term" value="P:bacterial-type flagellum-dependent cell motility"/>
    <property type="evidence" value="ECO:0007669"/>
    <property type="project" value="InterPro"/>
</dbReference>
<organism evidence="11 12">
    <name type="scientific">Desulfoscipio gibsoniae DSM 7213</name>
    <dbReference type="NCBI Taxonomy" id="767817"/>
    <lineage>
        <taxon>Bacteria</taxon>
        <taxon>Bacillati</taxon>
        <taxon>Bacillota</taxon>
        <taxon>Clostridia</taxon>
        <taxon>Eubacteriales</taxon>
        <taxon>Desulfallaceae</taxon>
        <taxon>Desulfoscipio</taxon>
    </lineage>
</organism>
<dbReference type="HOGENOM" id="CLU_022398_5_1_9"/>
<keyword evidence="3" id="KW-0963">Cytoplasm</keyword>
<dbReference type="KEGG" id="dgi:Desgi_2227"/>
<evidence type="ECO:0000256" key="2">
    <source>
        <dbReference type="ARBA" id="ARBA00022448"/>
    </source>
</evidence>
<dbReference type="eggNOG" id="COG1157">
    <property type="taxonomic scope" value="Bacteria"/>
</dbReference>
<keyword evidence="5" id="KW-0067">ATP-binding</keyword>
<dbReference type="CDD" id="cd18117">
    <property type="entry name" value="ATP-synt_flagellum-secretory_path_III_N"/>
    <property type="match status" value="1"/>
</dbReference>
<keyword evidence="12" id="KW-1185">Reference proteome</keyword>
<evidence type="ECO:0000259" key="10">
    <source>
        <dbReference type="SMART" id="SM00382"/>
    </source>
</evidence>
<dbReference type="InterPro" id="IPR050053">
    <property type="entry name" value="ATPase_alpha/beta_chains"/>
</dbReference>
<dbReference type="SMART" id="SM00382">
    <property type="entry name" value="AAA"/>
    <property type="match status" value="1"/>
</dbReference>
<evidence type="ECO:0000256" key="3">
    <source>
        <dbReference type="ARBA" id="ARBA00022490"/>
    </source>
</evidence>
<keyword evidence="11" id="KW-0969">Cilium</keyword>
<protein>
    <submittedName>
        <fullName evidence="11">Flagellar protein export ATPase FliI</fullName>
    </submittedName>
</protein>
<dbReference type="Pfam" id="PF00006">
    <property type="entry name" value="ATP-synt_ab"/>
    <property type="match status" value="1"/>
</dbReference>
<comment type="subcellular location">
    <subcellularLocation>
        <location evidence="1">Cytoplasm</location>
    </subcellularLocation>
</comment>
<dbReference type="InterPro" id="IPR004100">
    <property type="entry name" value="ATPase_F1/V1/A1_a/bsu_N"/>
</dbReference>
<name>R4KPS7_9FIRM</name>
<accession>R4KPS7</accession>
<evidence type="ECO:0000256" key="9">
    <source>
        <dbReference type="ARBA" id="ARBA00034006"/>
    </source>
</evidence>
<dbReference type="InterPro" id="IPR027417">
    <property type="entry name" value="P-loop_NTPase"/>
</dbReference>
<dbReference type="GO" id="GO:0005737">
    <property type="term" value="C:cytoplasm"/>
    <property type="evidence" value="ECO:0007669"/>
    <property type="project" value="UniProtKB-SubCell"/>
</dbReference>
<keyword evidence="11" id="KW-0282">Flagellum</keyword>
<keyword evidence="8" id="KW-0406">Ion transport</keyword>
<evidence type="ECO:0000256" key="7">
    <source>
        <dbReference type="ARBA" id="ARBA00022967"/>
    </source>
</evidence>
<evidence type="ECO:0000256" key="6">
    <source>
        <dbReference type="ARBA" id="ARBA00022927"/>
    </source>
</evidence>
<dbReference type="RefSeq" id="WP_006522087.1">
    <property type="nucleotide sequence ID" value="NC_021184.1"/>
</dbReference>
<dbReference type="NCBIfam" id="TIGR01026">
    <property type="entry name" value="fliI_yscN"/>
    <property type="match status" value="1"/>
</dbReference>
<dbReference type="InterPro" id="IPR000194">
    <property type="entry name" value="ATPase_F1/V1/A1_a/bsu_nucl-bd"/>
</dbReference>
<feature type="domain" description="AAA+ ATPase" evidence="10">
    <location>
        <begin position="160"/>
        <end position="341"/>
    </location>
</feature>
<dbReference type="GO" id="GO:0008564">
    <property type="term" value="F:protein-exporting ATPase activity"/>
    <property type="evidence" value="ECO:0007669"/>
    <property type="project" value="UniProtKB-EC"/>
</dbReference>
<dbReference type="InterPro" id="IPR003593">
    <property type="entry name" value="AAA+_ATPase"/>
</dbReference>
<evidence type="ECO:0000256" key="1">
    <source>
        <dbReference type="ARBA" id="ARBA00004496"/>
    </source>
</evidence>
<dbReference type="OrthoDB" id="9802718at2"/>
<keyword evidence="11" id="KW-0966">Cell projection</keyword>
<dbReference type="AlphaFoldDB" id="R4KPS7"/>
<dbReference type="CDD" id="cd18114">
    <property type="entry name" value="ATP-synt_flagellum-secretory_path_III_C"/>
    <property type="match status" value="1"/>
</dbReference>
<dbReference type="PANTHER" id="PTHR15184">
    <property type="entry name" value="ATP SYNTHASE"/>
    <property type="match status" value="1"/>
</dbReference>
<dbReference type="CDD" id="cd01136">
    <property type="entry name" value="ATPase_flagellum-secretory_path_III"/>
    <property type="match status" value="1"/>
</dbReference>